<sequence length="231" mass="26429">MSFRLHPNISVRKLTIGAEKAPLLVLDNFIGEPERLVERATSKSFAHGGRFYPGIRARAPLQYKQFLLEQLGGLLGDYFQLGSKRLSFSMCHYSLVTKPAQQLEWMQRIPHIDTVQSNRLASIHYLFREPYGGTAFYRHRSTGYEVVDEGRRLEYFSTLQKETEDPGFTGDGYINGDTPFFERVHAEEGVFNRMLIYRSNSLHSGSIDRDFAPDPDPRSGRLSINSFIDAK</sequence>
<dbReference type="EMBL" id="JBHUJD010000003">
    <property type="protein sequence ID" value="MFD2309352.1"/>
    <property type="molecule type" value="Genomic_DNA"/>
</dbReference>
<protein>
    <submittedName>
        <fullName evidence="1">DUF6445 family protein</fullName>
    </submittedName>
</protein>
<keyword evidence="2" id="KW-1185">Reference proteome</keyword>
<dbReference type="Proteomes" id="UP001597425">
    <property type="component" value="Unassembled WGS sequence"/>
</dbReference>
<organism evidence="1 2">
    <name type="scientific">Microbulbifer halophilus</name>
    <dbReference type="NCBI Taxonomy" id="453963"/>
    <lineage>
        <taxon>Bacteria</taxon>
        <taxon>Pseudomonadati</taxon>
        <taxon>Pseudomonadota</taxon>
        <taxon>Gammaproteobacteria</taxon>
        <taxon>Cellvibrionales</taxon>
        <taxon>Microbulbiferaceae</taxon>
        <taxon>Microbulbifer</taxon>
    </lineage>
</organism>
<proteinExistence type="predicted"/>
<dbReference type="Pfam" id="PF20043">
    <property type="entry name" value="DUF6445"/>
    <property type="match status" value="1"/>
</dbReference>
<evidence type="ECO:0000313" key="1">
    <source>
        <dbReference type="EMBL" id="MFD2309352.1"/>
    </source>
</evidence>
<comment type="caution">
    <text evidence="1">The sequence shown here is derived from an EMBL/GenBank/DDBJ whole genome shotgun (WGS) entry which is preliminary data.</text>
</comment>
<dbReference type="InterPro" id="IPR045617">
    <property type="entry name" value="DUF6445"/>
</dbReference>
<dbReference type="RefSeq" id="WP_265720832.1">
    <property type="nucleotide sequence ID" value="NZ_JAPIVK010000006.1"/>
</dbReference>
<name>A0ABW5E7Q9_9GAMM</name>
<gene>
    <name evidence="1" type="ORF">ACFSKX_02895</name>
</gene>
<reference evidence="2" key="1">
    <citation type="journal article" date="2019" name="Int. J. Syst. Evol. Microbiol.">
        <title>The Global Catalogue of Microorganisms (GCM) 10K type strain sequencing project: providing services to taxonomists for standard genome sequencing and annotation.</title>
        <authorList>
            <consortium name="The Broad Institute Genomics Platform"/>
            <consortium name="The Broad Institute Genome Sequencing Center for Infectious Disease"/>
            <person name="Wu L."/>
            <person name="Ma J."/>
        </authorList>
    </citation>
    <scope>NUCLEOTIDE SEQUENCE [LARGE SCALE GENOMIC DNA]</scope>
    <source>
        <strain evidence="2">KCTC 12848</strain>
    </source>
</reference>
<accession>A0ABW5E7Q9</accession>
<evidence type="ECO:0000313" key="2">
    <source>
        <dbReference type="Proteomes" id="UP001597425"/>
    </source>
</evidence>